<reference evidence="2" key="1">
    <citation type="journal article" date="2019" name="Sci. Rep.">
        <title>Draft genome of Tanacetum cinerariifolium, the natural source of mosquito coil.</title>
        <authorList>
            <person name="Yamashiro T."/>
            <person name="Shiraishi A."/>
            <person name="Satake H."/>
            <person name="Nakayama K."/>
        </authorList>
    </citation>
    <scope>NUCLEOTIDE SEQUENCE</scope>
</reference>
<proteinExistence type="predicted"/>
<feature type="compositionally biased region" description="Basic and acidic residues" evidence="1">
    <location>
        <begin position="14"/>
        <end position="28"/>
    </location>
</feature>
<evidence type="ECO:0000256" key="1">
    <source>
        <dbReference type="SAM" id="MobiDB-lite"/>
    </source>
</evidence>
<gene>
    <name evidence="2" type="ORF">Tci_874137</name>
</gene>
<organism evidence="2">
    <name type="scientific">Tanacetum cinerariifolium</name>
    <name type="common">Dalmatian daisy</name>
    <name type="synonym">Chrysanthemum cinerariifolium</name>
    <dbReference type="NCBI Taxonomy" id="118510"/>
    <lineage>
        <taxon>Eukaryota</taxon>
        <taxon>Viridiplantae</taxon>
        <taxon>Streptophyta</taxon>
        <taxon>Embryophyta</taxon>
        <taxon>Tracheophyta</taxon>
        <taxon>Spermatophyta</taxon>
        <taxon>Magnoliopsida</taxon>
        <taxon>eudicotyledons</taxon>
        <taxon>Gunneridae</taxon>
        <taxon>Pentapetalae</taxon>
        <taxon>asterids</taxon>
        <taxon>campanulids</taxon>
        <taxon>Asterales</taxon>
        <taxon>Asteraceae</taxon>
        <taxon>Asteroideae</taxon>
        <taxon>Anthemideae</taxon>
        <taxon>Anthemidinae</taxon>
        <taxon>Tanacetum</taxon>
    </lineage>
</organism>
<dbReference type="EMBL" id="BKCJ011196164">
    <property type="protein sequence ID" value="GFD02168.1"/>
    <property type="molecule type" value="Genomic_DNA"/>
</dbReference>
<protein>
    <submittedName>
        <fullName evidence="2">Uncharacterized protein</fullName>
    </submittedName>
</protein>
<feature type="compositionally biased region" description="Polar residues" evidence="1">
    <location>
        <begin position="1"/>
        <end position="12"/>
    </location>
</feature>
<evidence type="ECO:0000313" key="2">
    <source>
        <dbReference type="EMBL" id="GFD02168.1"/>
    </source>
</evidence>
<feature type="region of interest" description="Disordered" evidence="1">
    <location>
        <begin position="1"/>
        <end position="79"/>
    </location>
</feature>
<comment type="caution">
    <text evidence="2">The sequence shown here is derived from an EMBL/GenBank/DDBJ whole genome shotgun (WGS) entry which is preliminary data.</text>
</comment>
<sequence>MIVTQGEGSANPTEPHHTPSPQEHHSLQHDSPPLSHQAPTKTLTPRRFIRRAIRIAQSKALSPAADEPTSLSRDDRQGEAFPTVVNVVSSMEAANILSSGGAAASVSPADVFPTAGVPTASGSFPTVSVIFTTASV</sequence>
<dbReference type="AlphaFoldDB" id="A0A699SYN3"/>
<feature type="non-terminal residue" evidence="2">
    <location>
        <position position="136"/>
    </location>
</feature>
<name>A0A699SYN3_TANCI</name>
<accession>A0A699SYN3</accession>